<feature type="chain" id="PRO_5009225643" description="Thiol:disulfide interchange protein" evidence="9">
    <location>
        <begin position="23"/>
        <end position="211"/>
    </location>
</feature>
<dbReference type="EMBL" id="MFTA01000108">
    <property type="protein sequence ID" value="OGI49655.1"/>
    <property type="molecule type" value="Genomic_DNA"/>
</dbReference>
<dbReference type="PANTHER" id="PTHR35891:SF2">
    <property type="entry name" value="THIOL:DISULFIDE INTERCHANGE PROTEIN DSBA"/>
    <property type="match status" value="1"/>
</dbReference>
<evidence type="ECO:0000256" key="1">
    <source>
        <dbReference type="ARBA" id="ARBA00004418"/>
    </source>
</evidence>
<evidence type="ECO:0000259" key="10">
    <source>
        <dbReference type="PROSITE" id="PS51352"/>
    </source>
</evidence>
<evidence type="ECO:0000313" key="11">
    <source>
        <dbReference type="EMBL" id="OGI49655.1"/>
    </source>
</evidence>
<feature type="signal peptide" evidence="9">
    <location>
        <begin position="1"/>
        <end position="22"/>
    </location>
</feature>
<keyword evidence="6" id="KW-0676">Redox-active center</keyword>
<evidence type="ECO:0000256" key="8">
    <source>
        <dbReference type="PIRSR" id="PIRSR001488-1"/>
    </source>
</evidence>
<evidence type="ECO:0000256" key="6">
    <source>
        <dbReference type="ARBA" id="ARBA00023284"/>
    </source>
</evidence>
<organism evidence="11 12">
    <name type="scientific">Candidatus Muproteobacteria bacterium RIFCSPHIGHO2_02_FULL_65_16</name>
    <dbReference type="NCBI Taxonomy" id="1817766"/>
    <lineage>
        <taxon>Bacteria</taxon>
        <taxon>Pseudomonadati</taxon>
        <taxon>Pseudomonadota</taxon>
        <taxon>Candidatus Muproteobacteria</taxon>
    </lineage>
</organism>
<dbReference type="InterPro" id="IPR050824">
    <property type="entry name" value="Thiol_disulfide_DsbA"/>
</dbReference>
<dbReference type="Gene3D" id="3.40.30.10">
    <property type="entry name" value="Glutaredoxin"/>
    <property type="match status" value="1"/>
</dbReference>
<dbReference type="InterPro" id="IPR023205">
    <property type="entry name" value="DsbA/DsbL"/>
</dbReference>
<dbReference type="Proteomes" id="UP000179362">
    <property type="component" value="Unassembled WGS sequence"/>
</dbReference>
<dbReference type="InterPro" id="IPR036249">
    <property type="entry name" value="Thioredoxin-like_sf"/>
</dbReference>
<dbReference type="InterPro" id="IPR013766">
    <property type="entry name" value="Thioredoxin_domain"/>
</dbReference>
<feature type="disulfide bond" description="Redox-active" evidence="8">
    <location>
        <begin position="55"/>
        <end position="58"/>
    </location>
</feature>
<dbReference type="GO" id="GO:0016491">
    <property type="term" value="F:oxidoreductase activity"/>
    <property type="evidence" value="ECO:0007669"/>
    <property type="project" value="InterPro"/>
</dbReference>
<name>A0A1F6TX15_9PROT</name>
<evidence type="ECO:0000256" key="2">
    <source>
        <dbReference type="ARBA" id="ARBA00005791"/>
    </source>
</evidence>
<protein>
    <recommendedName>
        <fullName evidence="7">Thiol:disulfide interchange protein</fullName>
    </recommendedName>
</protein>
<sequence>MKKWLFVVLTLGAALLPATGRAQYEKGVHYLEVPFAETAPAGGRVEVREFFWYGCPHCHDLEPTIAQWLKKIPPHVKFVRTPGTLAPQWLVHAQAFYAFESLGAAERLHGPFFNAIHERRLELNDEESIAGFAAANGVNKEKFIQAFRSFSVRMKVEKARQMNRDFAVSSVPAFVIGGRYYTTPVMAGGGAAVMQVVDFLIKKAAGRTGTK</sequence>
<reference evidence="11 12" key="1">
    <citation type="journal article" date="2016" name="Nat. Commun.">
        <title>Thousands of microbial genomes shed light on interconnected biogeochemical processes in an aquifer system.</title>
        <authorList>
            <person name="Anantharaman K."/>
            <person name="Brown C.T."/>
            <person name="Hug L.A."/>
            <person name="Sharon I."/>
            <person name="Castelle C.J."/>
            <person name="Probst A.J."/>
            <person name="Thomas B.C."/>
            <person name="Singh A."/>
            <person name="Wilkins M.J."/>
            <person name="Karaoz U."/>
            <person name="Brodie E.L."/>
            <person name="Williams K.H."/>
            <person name="Hubbard S.S."/>
            <person name="Banfield J.F."/>
        </authorList>
    </citation>
    <scope>NUCLEOTIDE SEQUENCE [LARGE SCALE GENOMIC DNA]</scope>
</reference>
<dbReference type="CDD" id="cd03019">
    <property type="entry name" value="DsbA_DsbA"/>
    <property type="match status" value="1"/>
</dbReference>
<keyword evidence="4 7" id="KW-0574">Periplasm</keyword>
<comment type="similarity">
    <text evidence="2">Belongs to the thioredoxin family. DsbA subfamily.</text>
</comment>
<evidence type="ECO:0000313" key="12">
    <source>
        <dbReference type="Proteomes" id="UP000179362"/>
    </source>
</evidence>
<dbReference type="InterPro" id="IPR001853">
    <property type="entry name" value="DSBA-like_thioredoxin_dom"/>
</dbReference>
<dbReference type="PANTHER" id="PTHR35891">
    <property type="entry name" value="THIOL:DISULFIDE INTERCHANGE PROTEIN DSBA"/>
    <property type="match status" value="1"/>
</dbReference>
<keyword evidence="3 9" id="KW-0732">Signal</keyword>
<evidence type="ECO:0000256" key="7">
    <source>
        <dbReference type="PIRNR" id="PIRNR001488"/>
    </source>
</evidence>
<evidence type="ECO:0000256" key="5">
    <source>
        <dbReference type="ARBA" id="ARBA00023157"/>
    </source>
</evidence>
<dbReference type="SUPFAM" id="SSF52833">
    <property type="entry name" value="Thioredoxin-like"/>
    <property type="match status" value="1"/>
</dbReference>
<dbReference type="PIRSF" id="PIRSF001488">
    <property type="entry name" value="Tdi_protein"/>
    <property type="match status" value="1"/>
</dbReference>
<accession>A0A1F6TX15</accession>
<dbReference type="GO" id="GO:0042597">
    <property type="term" value="C:periplasmic space"/>
    <property type="evidence" value="ECO:0007669"/>
    <property type="project" value="UniProtKB-SubCell"/>
</dbReference>
<evidence type="ECO:0000256" key="9">
    <source>
        <dbReference type="SAM" id="SignalP"/>
    </source>
</evidence>
<evidence type="ECO:0000256" key="4">
    <source>
        <dbReference type="ARBA" id="ARBA00022764"/>
    </source>
</evidence>
<comment type="caution">
    <text evidence="11">The sequence shown here is derived from an EMBL/GenBank/DDBJ whole genome shotgun (WGS) entry which is preliminary data.</text>
</comment>
<gene>
    <name evidence="11" type="ORF">A3B81_04625</name>
</gene>
<evidence type="ECO:0000256" key="3">
    <source>
        <dbReference type="ARBA" id="ARBA00022729"/>
    </source>
</evidence>
<keyword evidence="5 7" id="KW-1015">Disulfide bond</keyword>
<dbReference type="PROSITE" id="PS51352">
    <property type="entry name" value="THIOREDOXIN_2"/>
    <property type="match status" value="1"/>
</dbReference>
<proteinExistence type="inferred from homology"/>
<dbReference type="AlphaFoldDB" id="A0A1F6TX15"/>
<feature type="domain" description="Thioredoxin" evidence="10">
    <location>
        <begin position="9"/>
        <end position="149"/>
    </location>
</feature>
<comment type="subcellular location">
    <subcellularLocation>
        <location evidence="1 7">Periplasm</location>
    </subcellularLocation>
</comment>
<dbReference type="Pfam" id="PF01323">
    <property type="entry name" value="DSBA"/>
    <property type="match status" value="1"/>
</dbReference>